<keyword evidence="6" id="KW-0663">Pyridoxal phosphate</keyword>
<dbReference type="FunFam" id="3.40.640.10:FF:000006">
    <property type="entry name" value="5-aminolevulinate synthase, mitochondrial"/>
    <property type="match status" value="1"/>
</dbReference>
<dbReference type="GO" id="GO:0005739">
    <property type="term" value="C:mitochondrion"/>
    <property type="evidence" value="ECO:0007669"/>
    <property type="project" value="TreeGrafter"/>
</dbReference>
<evidence type="ECO:0000256" key="5">
    <source>
        <dbReference type="ARBA" id="ARBA00022679"/>
    </source>
</evidence>
<evidence type="ECO:0000256" key="2">
    <source>
        <dbReference type="ARBA" id="ARBA00005029"/>
    </source>
</evidence>
<dbReference type="CDD" id="cd06454">
    <property type="entry name" value="KBL_like"/>
    <property type="match status" value="1"/>
</dbReference>
<sequence length="411" mass="45614">MKNLDKFQKVLDLLRSEGKYRVFNSILRECGKYPSAIWYSKYGVKKIINWCSNDYLGMGQHQQVIDSMKTALDAVGTGSGGTRNISGTTKYHVTLEDELAQLHKKESALIFTSAYVANLTTLESIPKVLPDITYISDSENHASIIQGIRHSKAKKVVWKHNDLNHLEDLLKKIPDPKCVVFESVYSMDGDISPIKQIVALCKKYNASTYLDEVHAVGLYGLTGGGISERENLQDDIDIINGTLGKAFGVQGGYIAGKKDFLDAIRSLAPGFIFTTSLSPVICAGALASVRYVKENNDLRKQLQERSSKTKYELIKSGIKVLENNSHIVPVIIGDAVKCKKISDDLLYEENIYVQPINYPTVSVGTERLRFTPGPLHTDAMIFDMVSKLKKTMIKNQALEKSNVINIGTKAS</sequence>
<organism evidence="14">
    <name type="scientific">marine metagenome</name>
    <dbReference type="NCBI Taxonomy" id="408172"/>
    <lineage>
        <taxon>unclassified sequences</taxon>
        <taxon>metagenomes</taxon>
        <taxon>ecological metagenomes</taxon>
    </lineage>
</organism>
<dbReference type="NCBIfam" id="TIGR01821">
    <property type="entry name" value="5aminolev_synth"/>
    <property type="match status" value="1"/>
</dbReference>
<evidence type="ECO:0000259" key="13">
    <source>
        <dbReference type="Pfam" id="PF00155"/>
    </source>
</evidence>
<keyword evidence="5" id="KW-0808">Transferase</keyword>
<dbReference type="InterPro" id="IPR015421">
    <property type="entry name" value="PyrdxlP-dep_Trfase_major"/>
</dbReference>
<evidence type="ECO:0000313" key="14">
    <source>
        <dbReference type="EMBL" id="SUZ96340.1"/>
    </source>
</evidence>
<dbReference type="GO" id="GO:0030170">
    <property type="term" value="F:pyridoxal phosphate binding"/>
    <property type="evidence" value="ECO:0007669"/>
    <property type="project" value="InterPro"/>
</dbReference>
<dbReference type="Gene3D" id="3.40.640.10">
    <property type="entry name" value="Type I PLP-dependent aspartate aminotransferase-like (Major domain)"/>
    <property type="match status" value="1"/>
</dbReference>
<evidence type="ECO:0000256" key="9">
    <source>
        <dbReference type="ARBA" id="ARBA00031691"/>
    </source>
</evidence>
<comment type="cofactor">
    <cofactor evidence="1">
        <name>pyridoxal 5'-phosphate</name>
        <dbReference type="ChEBI" id="CHEBI:597326"/>
    </cofactor>
</comment>
<evidence type="ECO:0000256" key="8">
    <source>
        <dbReference type="ARBA" id="ARBA00023315"/>
    </source>
</evidence>
<comment type="catalytic activity">
    <reaction evidence="12">
        <text>succinyl-CoA + glycine + H(+) = 5-aminolevulinate + CO2 + CoA</text>
        <dbReference type="Rhea" id="RHEA:12921"/>
        <dbReference type="ChEBI" id="CHEBI:15378"/>
        <dbReference type="ChEBI" id="CHEBI:16526"/>
        <dbReference type="ChEBI" id="CHEBI:57287"/>
        <dbReference type="ChEBI" id="CHEBI:57292"/>
        <dbReference type="ChEBI" id="CHEBI:57305"/>
        <dbReference type="ChEBI" id="CHEBI:356416"/>
        <dbReference type="EC" id="2.3.1.37"/>
    </reaction>
</comment>
<gene>
    <name evidence="14" type="ORF">METZ01_LOCUS49194</name>
</gene>
<dbReference type="InterPro" id="IPR010961">
    <property type="entry name" value="4pyrrol_synth_NH2levulA_synth"/>
</dbReference>
<dbReference type="AlphaFoldDB" id="A0A381RWX9"/>
<dbReference type="InterPro" id="IPR015422">
    <property type="entry name" value="PyrdxlP-dep_Trfase_small"/>
</dbReference>
<dbReference type="GO" id="GO:0006782">
    <property type="term" value="P:protoporphyrinogen IX biosynthetic process"/>
    <property type="evidence" value="ECO:0007669"/>
    <property type="project" value="UniProtKB-UniPathway"/>
</dbReference>
<comment type="similarity">
    <text evidence="3">Belongs to the class-II pyridoxal-phosphate-dependent aminotransferase family.</text>
</comment>
<dbReference type="PANTHER" id="PTHR13693">
    <property type="entry name" value="CLASS II AMINOTRANSFERASE/8-AMINO-7-OXONONANOATE SYNTHASE"/>
    <property type="match status" value="1"/>
</dbReference>
<feature type="domain" description="Aminotransferase class I/classII large" evidence="13">
    <location>
        <begin position="45"/>
        <end position="384"/>
    </location>
</feature>
<keyword evidence="8" id="KW-0012">Acyltransferase</keyword>
<evidence type="ECO:0000256" key="6">
    <source>
        <dbReference type="ARBA" id="ARBA00022898"/>
    </source>
</evidence>
<evidence type="ECO:0000256" key="7">
    <source>
        <dbReference type="ARBA" id="ARBA00023133"/>
    </source>
</evidence>
<dbReference type="GO" id="GO:0003870">
    <property type="term" value="F:5-aminolevulinate synthase activity"/>
    <property type="evidence" value="ECO:0007669"/>
    <property type="project" value="UniProtKB-EC"/>
</dbReference>
<dbReference type="EMBL" id="UINC01002406">
    <property type="protein sequence ID" value="SUZ96340.1"/>
    <property type="molecule type" value="Genomic_DNA"/>
</dbReference>
<dbReference type="Gene3D" id="3.90.1150.10">
    <property type="entry name" value="Aspartate Aminotransferase, domain 1"/>
    <property type="match status" value="1"/>
</dbReference>
<dbReference type="PANTHER" id="PTHR13693:SF102">
    <property type="entry name" value="2-AMINO-3-KETOBUTYRATE COENZYME A LIGASE, MITOCHONDRIAL"/>
    <property type="match status" value="1"/>
</dbReference>
<dbReference type="InterPro" id="IPR001917">
    <property type="entry name" value="Aminotrans_II_pyridoxalP_BS"/>
</dbReference>
<dbReference type="EC" id="2.3.1.37" evidence="4"/>
<accession>A0A381RWX9</accession>
<dbReference type="PROSITE" id="PS00599">
    <property type="entry name" value="AA_TRANSFER_CLASS_2"/>
    <property type="match status" value="1"/>
</dbReference>
<dbReference type="InterPro" id="IPR004839">
    <property type="entry name" value="Aminotransferase_I/II_large"/>
</dbReference>
<protein>
    <recommendedName>
        <fullName evidence="4">5-aminolevulinate synthase</fullName>
        <ecNumber evidence="4">2.3.1.37</ecNumber>
    </recommendedName>
    <alternativeName>
        <fullName evidence="9">5-aminolevulinic acid synthase</fullName>
    </alternativeName>
    <alternativeName>
        <fullName evidence="10">Delta-ALA synthase</fullName>
    </alternativeName>
    <alternativeName>
        <fullName evidence="11">Delta-aminolevulinate synthase</fullName>
    </alternativeName>
</protein>
<evidence type="ECO:0000256" key="3">
    <source>
        <dbReference type="ARBA" id="ARBA00008392"/>
    </source>
</evidence>
<dbReference type="InterPro" id="IPR015424">
    <property type="entry name" value="PyrdxlP-dep_Trfase"/>
</dbReference>
<dbReference type="Pfam" id="PF00155">
    <property type="entry name" value="Aminotran_1_2"/>
    <property type="match status" value="1"/>
</dbReference>
<dbReference type="InterPro" id="IPR050087">
    <property type="entry name" value="AON_synthase_class-II"/>
</dbReference>
<proteinExistence type="inferred from homology"/>
<dbReference type="SUPFAM" id="SSF53383">
    <property type="entry name" value="PLP-dependent transferases"/>
    <property type="match status" value="1"/>
</dbReference>
<evidence type="ECO:0000256" key="11">
    <source>
        <dbReference type="ARBA" id="ARBA00032773"/>
    </source>
</evidence>
<evidence type="ECO:0000256" key="1">
    <source>
        <dbReference type="ARBA" id="ARBA00001933"/>
    </source>
</evidence>
<dbReference type="UniPathway" id="UPA00251">
    <property type="reaction ID" value="UER00375"/>
</dbReference>
<comment type="pathway">
    <text evidence="2">Porphyrin-containing compound metabolism; protoporphyrin-IX biosynthesis; 5-aminolevulinate from glycine: step 1/1.</text>
</comment>
<evidence type="ECO:0000256" key="10">
    <source>
        <dbReference type="ARBA" id="ARBA00031945"/>
    </source>
</evidence>
<evidence type="ECO:0000256" key="12">
    <source>
        <dbReference type="ARBA" id="ARBA00047654"/>
    </source>
</evidence>
<reference evidence="14" key="1">
    <citation type="submission" date="2018-05" db="EMBL/GenBank/DDBJ databases">
        <authorList>
            <person name="Lanie J.A."/>
            <person name="Ng W.-L."/>
            <person name="Kazmierczak K.M."/>
            <person name="Andrzejewski T.M."/>
            <person name="Davidsen T.M."/>
            <person name="Wayne K.J."/>
            <person name="Tettelin H."/>
            <person name="Glass J.I."/>
            <person name="Rusch D."/>
            <person name="Podicherti R."/>
            <person name="Tsui H.-C.T."/>
            <person name="Winkler M.E."/>
        </authorList>
    </citation>
    <scope>NUCLEOTIDE SEQUENCE</scope>
</reference>
<name>A0A381RWX9_9ZZZZ</name>
<keyword evidence="7" id="KW-0350">Heme biosynthesis</keyword>
<evidence type="ECO:0000256" key="4">
    <source>
        <dbReference type="ARBA" id="ARBA00013257"/>
    </source>
</evidence>